<accession>A0ABQ8STJ5</accession>
<comment type="caution">
    <text evidence="1">The sequence shown here is derived from an EMBL/GenBank/DDBJ whole genome shotgun (WGS) entry which is preliminary data.</text>
</comment>
<sequence>MKRTDDEFLRQPLSTRRRIHSRLKIVAPLKRFGEGCYTAPVITSTFHMVPRDNSSISKQFSSSLLSAKATCSAIIDLQLKVDIIILSMFLTAFVQHINACLGQTTFNISTNVRYIFQLKYSTLRHPDVHSSKLESNLAITTYFNYVVLITHIKKSLKIYHNVTFRINNSNKMQNECHQNVPFVVVPHSSYALTYTKRKMTFVHVVCCVFTVLTCKKTTTAQATIHVQWSARSPDLSPLDFFLWGTVRDSVYQNILTTPDDMEQHIR</sequence>
<dbReference type="Gene3D" id="3.30.420.10">
    <property type="entry name" value="Ribonuclease H-like superfamily/Ribonuclease H"/>
    <property type="match status" value="1"/>
</dbReference>
<dbReference type="PANTHER" id="PTHR47326:SF1">
    <property type="entry name" value="HTH PSQ-TYPE DOMAIN-CONTAINING PROTEIN"/>
    <property type="match status" value="1"/>
</dbReference>
<organism evidence="1 2">
    <name type="scientific">Periplaneta americana</name>
    <name type="common">American cockroach</name>
    <name type="synonym">Blatta americana</name>
    <dbReference type="NCBI Taxonomy" id="6978"/>
    <lineage>
        <taxon>Eukaryota</taxon>
        <taxon>Metazoa</taxon>
        <taxon>Ecdysozoa</taxon>
        <taxon>Arthropoda</taxon>
        <taxon>Hexapoda</taxon>
        <taxon>Insecta</taxon>
        <taxon>Pterygota</taxon>
        <taxon>Neoptera</taxon>
        <taxon>Polyneoptera</taxon>
        <taxon>Dictyoptera</taxon>
        <taxon>Blattodea</taxon>
        <taxon>Blattoidea</taxon>
        <taxon>Blattidae</taxon>
        <taxon>Blattinae</taxon>
        <taxon>Periplaneta</taxon>
    </lineage>
</organism>
<name>A0ABQ8STJ5_PERAM</name>
<dbReference type="Proteomes" id="UP001148838">
    <property type="component" value="Unassembled WGS sequence"/>
</dbReference>
<reference evidence="1 2" key="1">
    <citation type="journal article" date="2022" name="Allergy">
        <title>Genome assembly and annotation of Periplaneta americana reveal a comprehensive cockroach allergen profile.</title>
        <authorList>
            <person name="Wang L."/>
            <person name="Xiong Q."/>
            <person name="Saelim N."/>
            <person name="Wang L."/>
            <person name="Nong W."/>
            <person name="Wan A.T."/>
            <person name="Shi M."/>
            <person name="Liu X."/>
            <person name="Cao Q."/>
            <person name="Hui J.H.L."/>
            <person name="Sookrung N."/>
            <person name="Leung T.F."/>
            <person name="Tungtrongchitr A."/>
            <person name="Tsui S.K.W."/>
        </authorList>
    </citation>
    <scope>NUCLEOTIDE SEQUENCE [LARGE SCALE GENOMIC DNA]</scope>
    <source>
        <strain evidence="1">PWHHKU_190912</strain>
    </source>
</reference>
<dbReference type="InterPro" id="IPR036397">
    <property type="entry name" value="RNaseH_sf"/>
</dbReference>
<evidence type="ECO:0000313" key="2">
    <source>
        <dbReference type="Proteomes" id="UP001148838"/>
    </source>
</evidence>
<gene>
    <name evidence="1" type="ORF">ANN_17649</name>
</gene>
<keyword evidence="2" id="KW-1185">Reference proteome</keyword>
<protein>
    <submittedName>
        <fullName evidence="1">Uncharacterized protein</fullName>
    </submittedName>
</protein>
<dbReference type="PANTHER" id="PTHR47326">
    <property type="entry name" value="TRANSPOSABLE ELEMENT TC3 TRANSPOSASE-LIKE PROTEIN"/>
    <property type="match status" value="1"/>
</dbReference>
<proteinExistence type="predicted"/>
<dbReference type="EMBL" id="JAJSOF020000021">
    <property type="protein sequence ID" value="KAJ4437504.1"/>
    <property type="molecule type" value="Genomic_DNA"/>
</dbReference>
<evidence type="ECO:0000313" key="1">
    <source>
        <dbReference type="EMBL" id="KAJ4437504.1"/>
    </source>
</evidence>